<dbReference type="InterPro" id="IPR003593">
    <property type="entry name" value="AAA+_ATPase"/>
</dbReference>
<dbReference type="EC" id="3.6.3.28" evidence="8"/>
<keyword evidence="2" id="KW-1003">Cell membrane</keyword>
<dbReference type="RefSeq" id="WP_117679213.1">
    <property type="nucleotide sequence ID" value="NZ_CAJJKC010000007.1"/>
</dbReference>
<sequence>MTQHVPLLKITGLGKSYDGPRATGQRHALQGVDTTIEAGEFVAVIGPSGAGKSTFLRCINRLIEPSEGSVVFEGRDITHLRRGDLRAVHTKIAMIFQNYNLVYRLCAIQNVLHGRLGYKNALAGALGLYTEDEKARAFELLDEVGLGEFAYRRADQLSGGQKQRVGIARALIQDPKIILCDEPIASLDPKSSRMVMEHLRRVTRQHGIACVVNLHQVDFALEFSDRIIGLRAGEKVFEGTPDEVTPQVIARIYEGDEEALVDVEVAGPAPLASGVPVADVSAVGVGATAPGGAQ</sequence>
<dbReference type="InterPro" id="IPR027417">
    <property type="entry name" value="P-loop_NTPase"/>
</dbReference>
<comment type="caution">
    <text evidence="8">The sequence shown here is derived from an EMBL/GenBank/DDBJ whole genome shotgun (WGS) entry which is preliminary data.</text>
</comment>
<evidence type="ECO:0000313" key="8">
    <source>
        <dbReference type="EMBL" id="RGL11203.1"/>
    </source>
</evidence>
<proteinExistence type="predicted"/>
<dbReference type="SMART" id="SM00382">
    <property type="entry name" value="AAA"/>
    <property type="match status" value="1"/>
</dbReference>
<dbReference type="PANTHER" id="PTHR43166:SF6">
    <property type="entry name" value="PHOSPHONATES IMPORT ATP-BINDING PROTEIN PHNC"/>
    <property type="match status" value="1"/>
</dbReference>
<keyword evidence="6" id="KW-0472">Membrane</keyword>
<keyword evidence="1" id="KW-0813">Transport</keyword>
<dbReference type="GO" id="GO:0005524">
    <property type="term" value="F:ATP binding"/>
    <property type="evidence" value="ECO:0007669"/>
    <property type="project" value="UniProtKB-KW"/>
</dbReference>
<keyword evidence="3" id="KW-0547">Nucleotide-binding</keyword>
<dbReference type="Gene3D" id="3.40.50.300">
    <property type="entry name" value="P-loop containing nucleotide triphosphate hydrolases"/>
    <property type="match status" value="1"/>
</dbReference>
<dbReference type="GO" id="GO:0016020">
    <property type="term" value="C:membrane"/>
    <property type="evidence" value="ECO:0007669"/>
    <property type="project" value="InterPro"/>
</dbReference>
<gene>
    <name evidence="8" type="primary">phnC</name>
    <name evidence="8" type="ORF">DXC81_03570</name>
</gene>
<evidence type="ECO:0000256" key="6">
    <source>
        <dbReference type="ARBA" id="ARBA00023136"/>
    </source>
</evidence>
<keyword evidence="5" id="KW-1278">Translocase</keyword>
<dbReference type="PROSITE" id="PS50893">
    <property type="entry name" value="ABC_TRANSPORTER_2"/>
    <property type="match status" value="1"/>
</dbReference>
<dbReference type="SUPFAM" id="SSF52540">
    <property type="entry name" value="P-loop containing nucleoside triphosphate hydrolases"/>
    <property type="match status" value="1"/>
</dbReference>
<evidence type="ECO:0000256" key="1">
    <source>
        <dbReference type="ARBA" id="ARBA00022448"/>
    </source>
</evidence>
<dbReference type="Proteomes" id="UP000260943">
    <property type="component" value="Unassembled WGS sequence"/>
</dbReference>
<reference evidence="8 9" key="1">
    <citation type="submission" date="2018-08" db="EMBL/GenBank/DDBJ databases">
        <title>A genome reference for cultivated species of the human gut microbiota.</title>
        <authorList>
            <person name="Zou Y."/>
            <person name="Xue W."/>
            <person name="Luo G."/>
        </authorList>
    </citation>
    <scope>NUCLEOTIDE SEQUENCE [LARGE SCALE GENOMIC DNA]</scope>
    <source>
        <strain evidence="8 9">TF08-14</strain>
    </source>
</reference>
<dbReference type="EMBL" id="QSRJ01000003">
    <property type="protein sequence ID" value="RGL11203.1"/>
    <property type="molecule type" value="Genomic_DNA"/>
</dbReference>
<dbReference type="CDD" id="cd03256">
    <property type="entry name" value="ABC_PhnC_transporter"/>
    <property type="match status" value="1"/>
</dbReference>
<dbReference type="PROSITE" id="PS00211">
    <property type="entry name" value="ABC_TRANSPORTER_1"/>
    <property type="match status" value="1"/>
</dbReference>
<dbReference type="Pfam" id="PF00005">
    <property type="entry name" value="ABC_tran"/>
    <property type="match status" value="1"/>
</dbReference>
<dbReference type="PANTHER" id="PTHR43166">
    <property type="entry name" value="AMINO ACID IMPORT ATP-BINDING PROTEIN"/>
    <property type="match status" value="1"/>
</dbReference>
<evidence type="ECO:0000313" key="9">
    <source>
        <dbReference type="Proteomes" id="UP000260943"/>
    </source>
</evidence>
<dbReference type="NCBIfam" id="TIGR02315">
    <property type="entry name" value="ABC_phnC"/>
    <property type="match status" value="1"/>
</dbReference>
<keyword evidence="8" id="KW-0378">Hydrolase</keyword>
<keyword evidence="4 8" id="KW-0067">ATP-binding</keyword>
<dbReference type="GO" id="GO:0015416">
    <property type="term" value="F:ABC-type phosphonate transporter activity"/>
    <property type="evidence" value="ECO:0007669"/>
    <property type="project" value="InterPro"/>
</dbReference>
<dbReference type="InterPro" id="IPR017871">
    <property type="entry name" value="ABC_transporter-like_CS"/>
</dbReference>
<evidence type="ECO:0000256" key="4">
    <source>
        <dbReference type="ARBA" id="ARBA00022840"/>
    </source>
</evidence>
<evidence type="ECO:0000259" key="7">
    <source>
        <dbReference type="PROSITE" id="PS50893"/>
    </source>
</evidence>
<dbReference type="InterPro" id="IPR012693">
    <property type="entry name" value="ABC_transpr_PhnC"/>
</dbReference>
<dbReference type="InterPro" id="IPR003439">
    <property type="entry name" value="ABC_transporter-like_ATP-bd"/>
</dbReference>
<organism evidence="8 9">
    <name type="scientific">Collinsella tanakaei</name>
    <dbReference type="NCBI Taxonomy" id="626935"/>
    <lineage>
        <taxon>Bacteria</taxon>
        <taxon>Bacillati</taxon>
        <taxon>Actinomycetota</taxon>
        <taxon>Coriobacteriia</taxon>
        <taxon>Coriobacteriales</taxon>
        <taxon>Coriobacteriaceae</taxon>
        <taxon>Collinsella</taxon>
    </lineage>
</organism>
<dbReference type="AlphaFoldDB" id="A0A3E4QWJ2"/>
<evidence type="ECO:0000256" key="3">
    <source>
        <dbReference type="ARBA" id="ARBA00022741"/>
    </source>
</evidence>
<accession>A0A3E4QWJ2</accession>
<dbReference type="GO" id="GO:0016887">
    <property type="term" value="F:ATP hydrolysis activity"/>
    <property type="evidence" value="ECO:0007669"/>
    <property type="project" value="InterPro"/>
</dbReference>
<feature type="domain" description="ABC transporter" evidence="7">
    <location>
        <begin position="8"/>
        <end position="257"/>
    </location>
</feature>
<dbReference type="InterPro" id="IPR050086">
    <property type="entry name" value="MetN_ABC_transporter-like"/>
</dbReference>
<name>A0A3E4QWJ2_9ACTN</name>
<evidence type="ECO:0000256" key="5">
    <source>
        <dbReference type="ARBA" id="ARBA00022967"/>
    </source>
</evidence>
<evidence type="ECO:0000256" key="2">
    <source>
        <dbReference type="ARBA" id="ARBA00022475"/>
    </source>
</evidence>
<protein>
    <submittedName>
        <fullName evidence="8">Phosphonate ABC transporter ATP-binding protein</fullName>
        <ecNumber evidence="8">3.6.3.28</ecNumber>
    </submittedName>
</protein>